<evidence type="ECO:0000259" key="2">
    <source>
        <dbReference type="Pfam" id="PF26268"/>
    </source>
</evidence>
<sequence>MSPNNDDPPRNPSERTARSHMITAFKHFVAALSVMYAVFRAVVTIHPSLERIWAGIVGRHRKTSLIAILSAPITASVVGLLIWSTYGYRHVENIVIGDTHSLSQWVAGIRSPTGPTAIALLGLITLVALATILSAKNSGLVPTMALVMGPIFGIGLSRYGLLIEHFSPSKLHRLFGTTAMHFETVGAVETLGTALFLALLWGIPIGIVGFVLGTLARRIGRLFRPNNGQSGVSGA</sequence>
<dbReference type="RefSeq" id="WP_390247639.1">
    <property type="nucleotide sequence ID" value="NZ_JBHTAB010000016.1"/>
</dbReference>
<name>A0ABD5XPD5_9EURY</name>
<keyword evidence="4" id="KW-1185">Reference proteome</keyword>
<comment type="caution">
    <text evidence="3">The sequence shown here is derived from an EMBL/GenBank/DDBJ whole genome shotgun (WGS) entry which is preliminary data.</text>
</comment>
<evidence type="ECO:0000313" key="3">
    <source>
        <dbReference type="EMBL" id="MFC7131466.1"/>
    </source>
</evidence>
<feature type="domain" description="DUF8071" evidence="2">
    <location>
        <begin position="57"/>
        <end position="224"/>
    </location>
</feature>
<feature type="transmembrane region" description="Helical" evidence="1">
    <location>
        <begin position="20"/>
        <end position="43"/>
    </location>
</feature>
<protein>
    <recommendedName>
        <fullName evidence="2">DUF8071 domain-containing protein</fullName>
    </recommendedName>
</protein>
<dbReference type="InterPro" id="IPR058384">
    <property type="entry name" value="DUF8071"/>
</dbReference>
<feature type="transmembrane region" description="Helical" evidence="1">
    <location>
        <begin position="64"/>
        <end position="83"/>
    </location>
</feature>
<evidence type="ECO:0000313" key="4">
    <source>
        <dbReference type="Proteomes" id="UP001596460"/>
    </source>
</evidence>
<feature type="transmembrane region" description="Helical" evidence="1">
    <location>
        <begin position="114"/>
        <end position="133"/>
    </location>
</feature>
<proteinExistence type="predicted"/>
<dbReference type="EMBL" id="JBHTAB010000016">
    <property type="protein sequence ID" value="MFC7131466.1"/>
    <property type="molecule type" value="Genomic_DNA"/>
</dbReference>
<keyword evidence="1" id="KW-0812">Transmembrane</keyword>
<evidence type="ECO:0000256" key="1">
    <source>
        <dbReference type="SAM" id="Phobius"/>
    </source>
</evidence>
<keyword evidence="1" id="KW-1133">Transmembrane helix</keyword>
<feature type="transmembrane region" description="Helical" evidence="1">
    <location>
        <begin position="194"/>
        <end position="216"/>
    </location>
</feature>
<feature type="transmembrane region" description="Helical" evidence="1">
    <location>
        <begin position="140"/>
        <end position="161"/>
    </location>
</feature>
<dbReference type="AlphaFoldDB" id="A0ABD5XPD5"/>
<gene>
    <name evidence="3" type="ORF">ACFQI8_19120</name>
</gene>
<organism evidence="3 4">
    <name type="scientific">Haloferax chudinovii</name>
    <dbReference type="NCBI Taxonomy" id="1109010"/>
    <lineage>
        <taxon>Archaea</taxon>
        <taxon>Methanobacteriati</taxon>
        <taxon>Methanobacteriota</taxon>
        <taxon>Stenosarchaea group</taxon>
        <taxon>Halobacteria</taxon>
        <taxon>Halobacteriales</taxon>
        <taxon>Haloferacaceae</taxon>
        <taxon>Haloferax</taxon>
    </lineage>
</organism>
<dbReference type="Pfam" id="PF26268">
    <property type="entry name" value="DUF8071"/>
    <property type="match status" value="1"/>
</dbReference>
<reference evidence="3 4" key="1">
    <citation type="journal article" date="2019" name="Int. J. Syst. Evol. Microbiol.">
        <title>The Global Catalogue of Microorganisms (GCM) 10K type strain sequencing project: providing services to taxonomists for standard genome sequencing and annotation.</title>
        <authorList>
            <consortium name="The Broad Institute Genomics Platform"/>
            <consortium name="The Broad Institute Genome Sequencing Center for Infectious Disease"/>
            <person name="Wu L."/>
            <person name="Ma J."/>
        </authorList>
    </citation>
    <scope>NUCLEOTIDE SEQUENCE [LARGE SCALE GENOMIC DNA]</scope>
    <source>
        <strain evidence="3 4">DSM 26526</strain>
    </source>
</reference>
<keyword evidence="1" id="KW-0472">Membrane</keyword>
<dbReference type="Proteomes" id="UP001596460">
    <property type="component" value="Unassembled WGS sequence"/>
</dbReference>
<accession>A0ABD5XPD5</accession>